<dbReference type="EMBL" id="FWEV01000318">
    <property type="protein sequence ID" value="SLM32458.1"/>
    <property type="molecule type" value="Genomic_DNA"/>
</dbReference>
<organism evidence="3 4">
    <name type="scientific">Desulfamplus magnetovallimortis</name>
    <dbReference type="NCBI Taxonomy" id="1246637"/>
    <lineage>
        <taxon>Bacteria</taxon>
        <taxon>Pseudomonadati</taxon>
        <taxon>Thermodesulfobacteriota</taxon>
        <taxon>Desulfobacteria</taxon>
        <taxon>Desulfobacterales</taxon>
        <taxon>Desulfobacteraceae</taxon>
        <taxon>Desulfamplus</taxon>
    </lineage>
</organism>
<dbReference type="OrthoDB" id="9793549at2"/>
<keyword evidence="1" id="KW-0597">Phosphoprotein</keyword>
<dbReference type="InterPro" id="IPR011006">
    <property type="entry name" value="CheY-like_superfamily"/>
</dbReference>
<dbReference type="Pfam" id="PF00072">
    <property type="entry name" value="Response_reg"/>
    <property type="match status" value="1"/>
</dbReference>
<evidence type="ECO:0000256" key="1">
    <source>
        <dbReference type="PROSITE-ProRule" id="PRU00169"/>
    </source>
</evidence>
<dbReference type="AlphaFoldDB" id="A0A1W1HJC2"/>
<evidence type="ECO:0000259" key="2">
    <source>
        <dbReference type="PROSITE" id="PS50110"/>
    </source>
</evidence>
<sequence length="160" mass="18288">MKKIFAESPDKNDLILIVEDSEEDYFTILRAFKKAGLRNSFVRCKDGDEALDYLFCRREFIDPGKAPRPSIVLLDLNMPGTDGREVLKEIKNTPRLRKIPVVVMTTSSCPDDINRSYDQGANSYISKPIGFEAYIKAVEKIADYWFDIVSLPQCRTARTK</sequence>
<name>A0A1W1HJC2_9BACT</name>
<dbReference type="Proteomes" id="UP000191931">
    <property type="component" value="Unassembled WGS sequence"/>
</dbReference>
<proteinExistence type="predicted"/>
<accession>A0A1W1HJC2</accession>
<dbReference type="PROSITE" id="PS50110">
    <property type="entry name" value="RESPONSE_REGULATORY"/>
    <property type="match status" value="1"/>
</dbReference>
<evidence type="ECO:0000313" key="3">
    <source>
        <dbReference type="EMBL" id="SLM32458.1"/>
    </source>
</evidence>
<dbReference type="SUPFAM" id="SSF52172">
    <property type="entry name" value="CheY-like"/>
    <property type="match status" value="1"/>
</dbReference>
<dbReference type="GO" id="GO:0000160">
    <property type="term" value="P:phosphorelay signal transduction system"/>
    <property type="evidence" value="ECO:0007669"/>
    <property type="project" value="InterPro"/>
</dbReference>
<feature type="modified residue" description="4-aspartylphosphate" evidence="1">
    <location>
        <position position="75"/>
    </location>
</feature>
<dbReference type="Gene3D" id="3.40.50.2300">
    <property type="match status" value="1"/>
</dbReference>
<dbReference type="InterPro" id="IPR052893">
    <property type="entry name" value="TCS_response_regulator"/>
</dbReference>
<gene>
    <name evidence="3" type="ORF">MTBBW1_730011</name>
</gene>
<dbReference type="STRING" id="1246637.MTBBW1_730011"/>
<dbReference type="PANTHER" id="PTHR44520">
    <property type="entry name" value="RESPONSE REGULATOR RCP1-RELATED"/>
    <property type="match status" value="1"/>
</dbReference>
<feature type="domain" description="Response regulatory" evidence="2">
    <location>
        <begin position="14"/>
        <end position="142"/>
    </location>
</feature>
<evidence type="ECO:0000313" key="4">
    <source>
        <dbReference type="Proteomes" id="UP000191931"/>
    </source>
</evidence>
<dbReference type="SMART" id="SM00448">
    <property type="entry name" value="REC"/>
    <property type="match status" value="1"/>
</dbReference>
<protein>
    <submittedName>
        <fullName evidence="3">FOG: CheY-like receiver</fullName>
    </submittedName>
</protein>
<dbReference type="RefSeq" id="WP_080802262.1">
    <property type="nucleotide sequence ID" value="NZ_LT828543.1"/>
</dbReference>
<dbReference type="CDD" id="cd17557">
    <property type="entry name" value="REC_Rcp-like"/>
    <property type="match status" value="1"/>
</dbReference>
<reference evidence="3 4" key="1">
    <citation type="submission" date="2017-03" db="EMBL/GenBank/DDBJ databases">
        <authorList>
            <person name="Afonso C.L."/>
            <person name="Miller P.J."/>
            <person name="Scott M.A."/>
            <person name="Spackman E."/>
            <person name="Goraichik I."/>
            <person name="Dimitrov K.M."/>
            <person name="Suarez D.L."/>
            <person name="Swayne D.E."/>
        </authorList>
    </citation>
    <scope>NUCLEOTIDE SEQUENCE [LARGE SCALE GENOMIC DNA]</scope>
    <source>
        <strain evidence="3">PRJEB14757</strain>
    </source>
</reference>
<dbReference type="InterPro" id="IPR001789">
    <property type="entry name" value="Sig_transdc_resp-reg_receiver"/>
</dbReference>
<keyword evidence="4" id="KW-1185">Reference proteome</keyword>